<evidence type="ECO:0000313" key="4">
    <source>
        <dbReference type="Proteomes" id="UP000001058"/>
    </source>
</evidence>
<proteinExistence type="predicted"/>
<dbReference type="OrthoDB" id="1001489at2759"/>
<dbReference type="Gene3D" id="1.10.101.10">
    <property type="entry name" value="PGBD-like superfamily/PGBD"/>
    <property type="match status" value="2"/>
</dbReference>
<dbReference type="GeneID" id="9625002"/>
<dbReference type="Pfam" id="PF01471">
    <property type="entry name" value="PG_binding_1"/>
    <property type="match status" value="2"/>
</dbReference>
<dbReference type="Proteomes" id="UP000001058">
    <property type="component" value="Unassembled WGS sequence"/>
</dbReference>
<dbReference type="SUPFAM" id="SSF47090">
    <property type="entry name" value="PGBD-like"/>
    <property type="match status" value="2"/>
</dbReference>
<name>D8TPV0_VOLCA</name>
<keyword evidence="4" id="KW-1185">Reference proteome</keyword>
<feature type="region of interest" description="Disordered" evidence="1">
    <location>
        <begin position="161"/>
        <end position="180"/>
    </location>
</feature>
<reference evidence="3 4" key="1">
    <citation type="journal article" date="2010" name="Science">
        <title>Genomic analysis of organismal complexity in the multicellular green alga Volvox carteri.</title>
        <authorList>
            <person name="Prochnik S.E."/>
            <person name="Umen J."/>
            <person name="Nedelcu A.M."/>
            <person name="Hallmann A."/>
            <person name="Miller S.M."/>
            <person name="Nishii I."/>
            <person name="Ferris P."/>
            <person name="Kuo A."/>
            <person name="Mitros T."/>
            <person name="Fritz-Laylin L.K."/>
            <person name="Hellsten U."/>
            <person name="Chapman J."/>
            <person name="Simakov O."/>
            <person name="Rensing S.A."/>
            <person name="Terry A."/>
            <person name="Pangilinan J."/>
            <person name="Kapitonov V."/>
            <person name="Jurka J."/>
            <person name="Salamov A."/>
            <person name="Shapiro H."/>
            <person name="Schmutz J."/>
            <person name="Grimwood J."/>
            <person name="Lindquist E."/>
            <person name="Lucas S."/>
            <person name="Grigoriev I.V."/>
            <person name="Schmitt R."/>
            <person name="Kirk D."/>
            <person name="Rokhsar D.S."/>
        </authorList>
    </citation>
    <scope>NUCLEOTIDE SEQUENCE [LARGE SCALE GENOMIC DNA]</scope>
    <source>
        <strain evidence="4">f. Nagariensis / Eve</strain>
    </source>
</reference>
<gene>
    <name evidence="3" type="ORF">VOLCADRAFT_103883</name>
</gene>
<sequence>MALAKRSEVFIKVTAYIDRERFLLSELAAARNQVDKLLDQQRVLLDMVVRLSGLQVIPSGQTLSQGSSFLQAASRNAASAPSPSPVAPSASTRPTPNSASSSSPDVPAFSSLADLFKSAAAAAPHPASAAAAASIAAAVSAVDTGDILAINNFDIPNLPPPPAPASASAAATSPAPPLPQPSLLFDTKGGFTAVTASATASVSYTSTTTAAEAAEGDPAVAAVDLPVEVAKAAPTDPPPELVQGDDDIYWLSRLHTCLEQRGFFPGDDDMENWFFGEGTLAAVLSFQASERLPETGVVDRPTWTALLGVEVAEELYARAAALSNSGVATATTATAEPASSQPSPASSARISTTTTSTAPAAAAPADLTKWPVLMDGDGGREVHAMQVALANSGFYCGEDDMRWWQFGDATLTALKYFQSCSSIPESGVCDERTWRALLGREASPADLYLVRLNKVNSDDEDGGFDDDMDGISQGRVWLLGEQRWERRP</sequence>
<accession>D8TPV0</accession>
<feature type="domain" description="Peptidoglycan binding-like" evidence="2">
    <location>
        <begin position="379"/>
        <end position="437"/>
    </location>
</feature>
<dbReference type="InterPro" id="IPR036366">
    <property type="entry name" value="PGBDSf"/>
</dbReference>
<feature type="region of interest" description="Disordered" evidence="1">
    <location>
        <begin position="74"/>
        <end position="104"/>
    </location>
</feature>
<dbReference type="AlphaFoldDB" id="D8TPV0"/>
<dbReference type="EMBL" id="GL378331">
    <property type="protein sequence ID" value="EFJ50292.1"/>
    <property type="molecule type" value="Genomic_DNA"/>
</dbReference>
<evidence type="ECO:0000256" key="1">
    <source>
        <dbReference type="SAM" id="MobiDB-lite"/>
    </source>
</evidence>
<dbReference type="KEGG" id="vcn:VOLCADRAFT_103883"/>
<dbReference type="InterPro" id="IPR002477">
    <property type="entry name" value="Peptidoglycan-bd-like"/>
</dbReference>
<organism evidence="4">
    <name type="scientific">Volvox carteri f. nagariensis</name>
    <dbReference type="NCBI Taxonomy" id="3068"/>
    <lineage>
        <taxon>Eukaryota</taxon>
        <taxon>Viridiplantae</taxon>
        <taxon>Chlorophyta</taxon>
        <taxon>core chlorophytes</taxon>
        <taxon>Chlorophyceae</taxon>
        <taxon>CS clade</taxon>
        <taxon>Chlamydomonadales</taxon>
        <taxon>Volvocaceae</taxon>
        <taxon>Volvox</taxon>
    </lineage>
</organism>
<protein>
    <recommendedName>
        <fullName evidence="2">Peptidoglycan binding-like domain-containing protein</fullName>
    </recommendedName>
</protein>
<evidence type="ECO:0000259" key="2">
    <source>
        <dbReference type="Pfam" id="PF01471"/>
    </source>
</evidence>
<dbReference type="RefSeq" id="XP_002948417.1">
    <property type="nucleotide sequence ID" value="XM_002948371.1"/>
</dbReference>
<feature type="domain" description="Peptidoglycan binding-like" evidence="2">
    <location>
        <begin position="256"/>
        <end position="306"/>
    </location>
</feature>
<feature type="region of interest" description="Disordered" evidence="1">
    <location>
        <begin position="333"/>
        <end position="361"/>
    </location>
</feature>
<dbReference type="InParanoid" id="D8TPV0"/>
<dbReference type="InterPro" id="IPR036365">
    <property type="entry name" value="PGBD-like_sf"/>
</dbReference>
<dbReference type="eggNOG" id="ENOG502R2DU">
    <property type="taxonomic scope" value="Eukaryota"/>
</dbReference>
<evidence type="ECO:0000313" key="3">
    <source>
        <dbReference type="EMBL" id="EFJ50292.1"/>
    </source>
</evidence>